<keyword evidence="2" id="KW-0812">Transmembrane</keyword>
<keyword evidence="5" id="KW-1185">Reference proteome</keyword>
<dbReference type="Proteomes" id="UP000044841">
    <property type="component" value="Unassembled WGS sequence"/>
</dbReference>
<evidence type="ECO:0000313" key="5">
    <source>
        <dbReference type="Proteomes" id="UP000044841"/>
    </source>
</evidence>
<evidence type="ECO:0000256" key="2">
    <source>
        <dbReference type="SAM" id="Phobius"/>
    </source>
</evidence>
<evidence type="ECO:0000259" key="3">
    <source>
        <dbReference type="Pfam" id="PF20153"/>
    </source>
</evidence>
<feature type="transmembrane region" description="Helical" evidence="2">
    <location>
        <begin position="149"/>
        <end position="170"/>
    </location>
</feature>
<feature type="compositionally biased region" description="Basic and acidic residues" evidence="1">
    <location>
        <begin position="1"/>
        <end position="15"/>
    </location>
</feature>
<proteinExistence type="predicted"/>
<name>A0A0K6G2U8_9AGAM</name>
<feature type="transmembrane region" description="Helical" evidence="2">
    <location>
        <begin position="238"/>
        <end position="263"/>
    </location>
</feature>
<feature type="region of interest" description="Disordered" evidence="1">
    <location>
        <begin position="1097"/>
        <end position="1162"/>
    </location>
</feature>
<feature type="compositionally biased region" description="Basic residues" evidence="1">
    <location>
        <begin position="1152"/>
        <end position="1162"/>
    </location>
</feature>
<feature type="region of interest" description="Disordered" evidence="1">
    <location>
        <begin position="1"/>
        <end position="28"/>
    </location>
</feature>
<accession>A0A0K6G2U8</accession>
<keyword evidence="2" id="KW-0472">Membrane</keyword>
<feature type="region of interest" description="Disordered" evidence="1">
    <location>
        <begin position="510"/>
        <end position="563"/>
    </location>
</feature>
<organism evidence="4 5">
    <name type="scientific">Rhizoctonia solani</name>
    <dbReference type="NCBI Taxonomy" id="456999"/>
    <lineage>
        <taxon>Eukaryota</taxon>
        <taxon>Fungi</taxon>
        <taxon>Dikarya</taxon>
        <taxon>Basidiomycota</taxon>
        <taxon>Agaricomycotina</taxon>
        <taxon>Agaricomycetes</taxon>
        <taxon>Cantharellales</taxon>
        <taxon>Ceratobasidiaceae</taxon>
        <taxon>Rhizoctonia</taxon>
    </lineage>
</organism>
<feature type="compositionally biased region" description="Polar residues" evidence="1">
    <location>
        <begin position="1126"/>
        <end position="1138"/>
    </location>
</feature>
<keyword evidence="2" id="KW-1133">Transmembrane helix</keyword>
<evidence type="ECO:0000256" key="1">
    <source>
        <dbReference type="SAM" id="MobiDB-lite"/>
    </source>
</evidence>
<dbReference type="InterPro" id="IPR045338">
    <property type="entry name" value="DUF6535"/>
</dbReference>
<evidence type="ECO:0000313" key="4">
    <source>
        <dbReference type="EMBL" id="CUA72693.1"/>
    </source>
</evidence>
<feature type="compositionally biased region" description="Low complexity" evidence="1">
    <location>
        <begin position="528"/>
        <end position="556"/>
    </location>
</feature>
<feature type="transmembrane region" description="Helical" evidence="2">
    <location>
        <begin position="211"/>
        <end position="232"/>
    </location>
</feature>
<sequence>MQSDQERKDNGKTKPPEATQAKFGGARGPFYQQSTHDKLASDQYGEELNHNASIWRMYAEEAKEQDAESVREKNENLNNLLLFATLFSAIVTAFIIESTSLLQQDSFEVSTQLLLALLQSQRRIETGMPDLTPFPIEIPTFKPSSVARLINVLWFSSLTISLGVAVIAILTKEWLTAFLAYKTRHAHIYALERQERLTNQKTWKMLPIIDLLPSLLNFALFLFGVGLIIRLWTLDFVVAGVISVISVGSGGIYFSFIVSGTLLKACPYKSQISRYSQKLIPEAILDHFDEDPSTIPDTSNEGYLNQKDLHILNWLIDNSWDPVLSTYVTQALAGLRSLRLQLGPGALPTGLETERISNLSSNDMKGYLDISLLFKLGAQAVDQLEILPTQGGNELALNGGSSAARLAIALSEIYTHALNWKTFNLEGTALATQQAQAYSSTQARENSWEETDSRACKITSKAFGGVDLFWLETSPALPPIAYAHLATAEIKMLRNDLEIMGLPKAEIPANPNHTLVDMPPSKFDHRGGNAASPATATTPGNATGTATAPEGTSAPAKTHEGMSQPIDGLWERYTRVLTRTALVIKSALNYGEISSSQELQYSLFDLLVQARMLIEEAGKYHIEFWRQIAKSTWNEEVSIRCITEKILIERVGCRRQIRNFELFESLVDLCGSYDITDNLRLEGFQVAGFQLLVVFWVDYFRKWMHKQHLPSHVESPTSWIAEFDQIVPQTPPYNQRTSADIVNHQYILLTHIAYTLGDFGPQRQNSNLPPSQDNVVDLILDLVISKFGTLVNAEERFKSYFINEDTRPSYQWIGKMAVQGWINHAMRLGSENSAKRNRRHKLCFCTLGVIELAGALIYDLTPAIAPRSEVETFLDLIHGALQARRQEATPPIMRNILDTVTSIINLNELGDREKEYFVSSRGFYILTKIGQLKTDRIAVGRIVHRILVHLYSMKARVSQEVILSLLEAMNFTYPEVTKKTKLSPYDPYILPSILFQLEALSDDSNPISYFVTEKASSIQVLLDWVEDWVRNHTPPWASDQFKDLFEDLPPTNPAILGPLKKQIQRRIDLGQSHWGKFSSDEYGAQYYRPDYDYFPKDQEPQKSVINPQGPLEASGNSAAPDPGVGAQSNVGATPQAASLSGAPQGAEGLARRANRTKFRILK</sequence>
<feature type="domain" description="DUF6535" evidence="3">
    <location>
        <begin position="55"/>
        <end position="233"/>
    </location>
</feature>
<dbReference type="AlphaFoldDB" id="A0A0K6G2U8"/>
<dbReference type="EMBL" id="CYGV01001303">
    <property type="protein sequence ID" value="CUA72693.1"/>
    <property type="molecule type" value="Genomic_DNA"/>
</dbReference>
<dbReference type="Pfam" id="PF20153">
    <property type="entry name" value="DUF6535"/>
    <property type="match status" value="1"/>
</dbReference>
<gene>
    <name evidence="4" type="ORF">RSOLAG22IIIB_10223</name>
</gene>
<protein>
    <submittedName>
        <fullName evidence="4">UPF0182 protein</fullName>
    </submittedName>
</protein>
<reference evidence="4 5" key="1">
    <citation type="submission" date="2015-07" db="EMBL/GenBank/DDBJ databases">
        <authorList>
            <person name="Noorani M."/>
        </authorList>
    </citation>
    <scope>NUCLEOTIDE SEQUENCE [LARGE SCALE GENOMIC DNA]</scope>
    <source>
        <strain evidence="4">BBA 69670</strain>
    </source>
</reference>